<reference evidence="3 4" key="1">
    <citation type="submission" date="2017-02" db="EMBL/GenBank/DDBJ databases">
        <authorList>
            <person name="Peterson S.W."/>
        </authorList>
    </citation>
    <scope>NUCLEOTIDE SEQUENCE [LARGE SCALE GENOMIC DNA]</scope>
    <source>
        <strain evidence="3 4">S285</strain>
    </source>
</reference>
<dbReference type="Proteomes" id="UP000193978">
    <property type="component" value="Chromosome"/>
</dbReference>
<feature type="chain" id="PRO_5012393693" description="Phosphoesterase" evidence="2">
    <location>
        <begin position="26"/>
        <end position="581"/>
    </location>
</feature>
<protein>
    <recommendedName>
        <fullName evidence="5">Phosphoesterase</fullName>
    </recommendedName>
</protein>
<dbReference type="Pfam" id="PF04185">
    <property type="entry name" value="Phosphoesterase"/>
    <property type="match status" value="1"/>
</dbReference>
<keyword evidence="1" id="KW-0378">Hydrolase</keyword>
<organism evidence="3 4">
    <name type="scientific">Methylocystis bryophila</name>
    <dbReference type="NCBI Taxonomy" id="655015"/>
    <lineage>
        <taxon>Bacteria</taxon>
        <taxon>Pseudomonadati</taxon>
        <taxon>Pseudomonadota</taxon>
        <taxon>Alphaproteobacteria</taxon>
        <taxon>Hyphomicrobiales</taxon>
        <taxon>Methylocystaceae</taxon>
        <taxon>Methylocystis</taxon>
    </lineage>
</organism>
<dbReference type="KEGG" id="mbry:B1812_20290"/>
<evidence type="ECO:0000313" key="3">
    <source>
        <dbReference type="EMBL" id="ARN83035.1"/>
    </source>
</evidence>
<evidence type="ECO:0000313" key="4">
    <source>
        <dbReference type="Proteomes" id="UP000193978"/>
    </source>
</evidence>
<dbReference type="InterPro" id="IPR017850">
    <property type="entry name" value="Alkaline_phosphatase_core_sf"/>
</dbReference>
<dbReference type="EMBL" id="CP019948">
    <property type="protein sequence ID" value="ARN83035.1"/>
    <property type="molecule type" value="Genomic_DNA"/>
</dbReference>
<keyword evidence="2" id="KW-0732">Signal</keyword>
<feature type="signal peptide" evidence="2">
    <location>
        <begin position="1"/>
        <end position="25"/>
    </location>
</feature>
<dbReference type="PANTHER" id="PTHR31956:SF1">
    <property type="entry name" value="NON-SPECIFIC PHOSPHOLIPASE C1"/>
    <property type="match status" value="1"/>
</dbReference>
<evidence type="ECO:0008006" key="5">
    <source>
        <dbReference type="Google" id="ProtNLM"/>
    </source>
</evidence>
<dbReference type="InterPro" id="IPR007312">
    <property type="entry name" value="Phosphoesterase"/>
</dbReference>
<proteinExistence type="predicted"/>
<dbReference type="STRING" id="655015.B1812_20290"/>
<evidence type="ECO:0000256" key="2">
    <source>
        <dbReference type="SAM" id="SignalP"/>
    </source>
</evidence>
<sequence>MSLRIHLSRFALLALAGLSSLDAQAGSLRDYNHIVVILQENHSFDNLWGFWGEVDGAPVNGIAQADAPHRLQLGADGKPFGCLFQNDVNLKDVKPAGDATCAFPNAPFDIEDYIKPRDETCPKPYGETFTKQGKRDGYAKGQGAPGGCTRDLTHSFYNEQFQINDGGQNRYVMGSDAAGLVMGYYDTRQSPLYRYLHEAGAPSYVISDNFFHAAFGGSFINHQWLIAARTPVFTNPPSLGAGQDLHSSIDANGLATKPPKEVYEAQQALMRDRPLTAYCEGDARMPSGLVGAPKGFICGDWVVGTISPQNWPWRPDEPSIPRLQPLTHATIGDRLTERRIDWAWYAGGWDNVEGKRDGRGWTNGAGPHCANAQGADPHALETVIDGVLRCPDKSFQYHHQAFDYFEKYGPGTDGRKNHLRDEEEFFDAAREGRLPAVSFVKPLGSENEHPGYASEDKGDSHLVKLVKAVVDGTNGNDTLIIIAYDEHGGAWDHVPPPPHGDNANGAHDEWGPGTRIPVMLIARKLARSGVDHVAHDTTAIAKLIEERFCLAPLGERDKTVASLKSALGDKSADACKADTNR</sequence>
<dbReference type="AlphaFoldDB" id="A0A1W6MZN3"/>
<gene>
    <name evidence="3" type="ORF">B1812_20290</name>
</gene>
<accession>A0A1W6MZN3</accession>
<dbReference type="OrthoDB" id="9770871at2"/>
<evidence type="ECO:0000256" key="1">
    <source>
        <dbReference type="ARBA" id="ARBA00022801"/>
    </source>
</evidence>
<keyword evidence="4" id="KW-1185">Reference proteome</keyword>
<dbReference type="GO" id="GO:0042578">
    <property type="term" value="F:phosphoric ester hydrolase activity"/>
    <property type="evidence" value="ECO:0007669"/>
    <property type="project" value="UniProtKB-ARBA"/>
</dbReference>
<dbReference type="Gene3D" id="3.40.720.10">
    <property type="entry name" value="Alkaline Phosphatase, subunit A"/>
    <property type="match status" value="2"/>
</dbReference>
<name>A0A1W6MZN3_9HYPH</name>
<dbReference type="RefSeq" id="WP_085773180.1">
    <property type="nucleotide sequence ID" value="NZ_AP027149.1"/>
</dbReference>
<dbReference type="PANTHER" id="PTHR31956">
    <property type="entry name" value="NON-SPECIFIC PHOSPHOLIPASE C4-RELATED"/>
    <property type="match status" value="1"/>
</dbReference>
<dbReference type="CDD" id="cd16013">
    <property type="entry name" value="AcpA"/>
    <property type="match status" value="1"/>
</dbReference>